<evidence type="ECO:0000313" key="2">
    <source>
        <dbReference type="Proteomes" id="UP000199656"/>
    </source>
</evidence>
<keyword evidence="2" id="KW-1185">Reference proteome</keyword>
<dbReference type="AlphaFoldDB" id="A0A1H4CHZ5"/>
<evidence type="ECO:0000313" key="1">
    <source>
        <dbReference type="EMBL" id="SEA60041.1"/>
    </source>
</evidence>
<dbReference type="EMBL" id="FNRL01000010">
    <property type="protein sequence ID" value="SEA60041.1"/>
    <property type="molecule type" value="Genomic_DNA"/>
</dbReference>
<sequence>MKYLLAFLLLPFSVAGQEQKPVEPVKSAAYRRLIAGDTTVTPGLRTAVDTFRLRIFAGIDQPIRRIRYHGNSIDVDVKYPRQLRLSGSYNASLSIRQAGRQPALQKTYAQGRSSADGLKWFGPASNEVFSYGPALSGLEYNGVPNAYDSKGDLVPAGQGNGVMAHPYTNSVFRTAVAFEQQFNLQARIMNYNTMAHELKLGFTNSTEKTYIRQNNNRNYGLTTSYAARIKWLLLSLKYSHAADRYDNSNRNGFLNKVYQQSLLTPPSFDNAAGYLAGSRQRSYSNQADNPYFLLADNGNYLNNTHHLASFTLKRQEYRKTRYSLIQSFEVNNSRSREGFKPYSANWPDGKLLDRETNDKSYEINGELEQTTNYGASRFSSSLNANMGLSTVWAGIHNGLLDYRYQRTATESRIAYNTKFNANNLKLVLDVGNKTYLSNTTGQHFFFLPQGSLEATLQQLAPGWDLELGLSYSEAAVERGINQSYGYANLTTLSVDRATAYFPVTEVNSFDGLKATRHRDSKISLALNSFKLGFTAYLYNKKVTDDVAPLAQGNQLSLVNIGDHRTRGIDLAVRYGNQMYPAVFSMTHELMFSAYKTKVTRAETGYNQLALYGFSDLHTAWIEGMPMNVIVGSAWTRGAGGELMIAEDGYPFPQKSLQVIGDPNPDFIVKYVNSLIYKRWTLNTSLEWKKGGEKWNGAQAILDYYGVSANSGDQRTVKGYVFDGVKTDNSKNTKPVDFYDPKQPVYENRWTRYGPSGVGEAYIQKADWLKIRDIKLSYYFTFRKGISRLETGVYLRNLLLWTPYKGVDPEQQLFDLPGSQGLDYFNLPAVKTIGCNVSIQF</sequence>
<accession>A0A1H4CHZ5</accession>
<dbReference type="Proteomes" id="UP000199656">
    <property type="component" value="Unassembled WGS sequence"/>
</dbReference>
<evidence type="ECO:0008006" key="3">
    <source>
        <dbReference type="Google" id="ProtNLM"/>
    </source>
</evidence>
<organism evidence="1 2">
    <name type="scientific">Chitinophaga terrae</name>
    <name type="common">ex Kim and Jung 2007</name>
    <dbReference type="NCBI Taxonomy" id="408074"/>
    <lineage>
        <taxon>Bacteria</taxon>
        <taxon>Pseudomonadati</taxon>
        <taxon>Bacteroidota</taxon>
        <taxon>Chitinophagia</taxon>
        <taxon>Chitinophagales</taxon>
        <taxon>Chitinophagaceae</taxon>
        <taxon>Chitinophaga</taxon>
    </lineage>
</organism>
<dbReference type="OrthoDB" id="9768177at2"/>
<reference evidence="2" key="1">
    <citation type="submission" date="2016-10" db="EMBL/GenBank/DDBJ databases">
        <authorList>
            <person name="Varghese N."/>
            <person name="Submissions S."/>
        </authorList>
    </citation>
    <scope>NUCLEOTIDE SEQUENCE [LARGE SCALE GENOMIC DNA]</scope>
    <source>
        <strain evidence="2">DSM 23920</strain>
    </source>
</reference>
<name>A0A1H4CHZ5_9BACT</name>
<dbReference type="STRING" id="408074.SAMN05660909_02652"/>
<gene>
    <name evidence="1" type="ORF">SAMN05660909_02652</name>
</gene>
<dbReference type="RefSeq" id="WP_139170145.1">
    <property type="nucleotide sequence ID" value="NZ_BKAT01000007.1"/>
</dbReference>
<proteinExistence type="predicted"/>
<protein>
    <recommendedName>
        <fullName evidence="3">TonB-dependent receptor</fullName>
    </recommendedName>
</protein>
<dbReference type="SUPFAM" id="SSF56935">
    <property type="entry name" value="Porins"/>
    <property type="match status" value="1"/>
</dbReference>